<organism evidence="3 4">
    <name type="scientific">Aquirufa avitistagni</name>
    <dbReference type="NCBI Taxonomy" id="3104728"/>
    <lineage>
        <taxon>Bacteria</taxon>
        <taxon>Pseudomonadati</taxon>
        <taxon>Bacteroidota</taxon>
        <taxon>Cytophagia</taxon>
        <taxon>Cytophagales</taxon>
        <taxon>Flectobacillaceae</taxon>
        <taxon>Aquirufa</taxon>
    </lineage>
</organism>
<keyword evidence="1" id="KW-1133">Transmembrane helix</keyword>
<dbReference type="Pfam" id="PF13584">
    <property type="entry name" value="BatD"/>
    <property type="match status" value="1"/>
</dbReference>
<dbReference type="PANTHER" id="PTHR40940">
    <property type="entry name" value="PROTEIN BATD-RELATED"/>
    <property type="match status" value="1"/>
</dbReference>
<evidence type="ECO:0000313" key="3">
    <source>
        <dbReference type="EMBL" id="MFD3394881.1"/>
    </source>
</evidence>
<protein>
    <submittedName>
        <fullName evidence="3">BatD family protein</fullName>
    </submittedName>
</protein>
<feature type="transmembrane region" description="Helical" evidence="1">
    <location>
        <begin position="449"/>
        <end position="466"/>
    </location>
</feature>
<evidence type="ECO:0000313" key="4">
    <source>
        <dbReference type="Proteomes" id="UP001598138"/>
    </source>
</evidence>
<feature type="signal peptide" evidence="2">
    <location>
        <begin position="1"/>
        <end position="23"/>
    </location>
</feature>
<name>A0ABW6DDA4_9BACT</name>
<keyword evidence="1" id="KW-0812">Transmembrane</keyword>
<dbReference type="RefSeq" id="WP_377983754.1">
    <property type="nucleotide sequence ID" value="NZ_JBBKXZ010000003.1"/>
</dbReference>
<keyword evidence="1" id="KW-0472">Membrane</keyword>
<dbReference type="InterPro" id="IPR025738">
    <property type="entry name" value="BatD"/>
</dbReference>
<dbReference type="EMBL" id="JBBKXZ010000003">
    <property type="protein sequence ID" value="MFD3394881.1"/>
    <property type="molecule type" value="Genomic_DNA"/>
</dbReference>
<accession>A0ABW6DDA4</accession>
<keyword evidence="4" id="KW-1185">Reference proteome</keyword>
<proteinExistence type="predicted"/>
<gene>
    <name evidence="3" type="ORF">U0R10_09615</name>
</gene>
<evidence type="ECO:0000256" key="2">
    <source>
        <dbReference type="SAM" id="SignalP"/>
    </source>
</evidence>
<evidence type="ECO:0000256" key="1">
    <source>
        <dbReference type="SAM" id="Phobius"/>
    </source>
</evidence>
<feature type="chain" id="PRO_5046873914" evidence="2">
    <location>
        <begin position="24"/>
        <end position="470"/>
    </location>
</feature>
<reference evidence="3 4" key="1">
    <citation type="submission" date="2024-03" db="EMBL/GenBank/DDBJ databases">
        <title>Aquirufa genome sequencing.</title>
        <authorList>
            <person name="Pitt A."/>
            <person name="Hahn M.W."/>
        </authorList>
    </citation>
    <scope>NUCLEOTIDE SEQUENCE [LARGE SCALE GENOMIC DNA]</scope>
    <source>
        <strain evidence="3 4">OSTEICH-129V</strain>
    </source>
</reference>
<dbReference type="PANTHER" id="PTHR40940:SF2">
    <property type="entry name" value="BATD"/>
    <property type="match status" value="1"/>
</dbReference>
<sequence length="470" mass="53467">MRQNANLFLCLLFILGLLNPAGAQTREGLTVQVGSKSITTSEYLVVYFTLPVSDQPPVYQFPEIASFKKLGVSRSKSSLFQNGQVVQTQTFSQYYQPNGTGSFNIPSLEVQVNGQMIPWDSFTVQVAEGAADESKESEELVIPEGTLTNTNGAFFLVSTNLRTPFVGQGFTLKMSFYVPENNATELVFDRNDLQIPELIQQMRPRNCWEENFGLQSERVLKVQFRGKKYTEYRFFQASYFSLDNHVIRIPSLNFRVKQVSPGKGLERQVRSVYFKSSPFIITPKSLPIHPLAGKVPVGSFKLAEVLPQKAVKTGQPIQYQVSVIGDGNSILWDSKEVESDYFVEFSQVSTERSVAPVRDQMIGQKTDVFKIVPEQPGQISLGKYFKWIYFNTDKERFDTLKSPIVLIVKGQPMDRFLHTEDESGGIYNQIEMKDSLSVLWNRWINWRQLVNFVILLLMITLLFLFGKAKK</sequence>
<dbReference type="Proteomes" id="UP001598138">
    <property type="component" value="Unassembled WGS sequence"/>
</dbReference>
<keyword evidence="2" id="KW-0732">Signal</keyword>
<comment type="caution">
    <text evidence="3">The sequence shown here is derived from an EMBL/GenBank/DDBJ whole genome shotgun (WGS) entry which is preliminary data.</text>
</comment>